<keyword evidence="2" id="KW-0723">Serine/threonine-protein kinase</keyword>
<evidence type="ECO:0000313" key="11">
    <source>
        <dbReference type="EMBL" id="KAJ7207220.1"/>
    </source>
</evidence>
<comment type="caution">
    <text evidence="11">The sequence shown here is derived from an EMBL/GenBank/DDBJ whole genome shotgun (WGS) entry which is preliminary data.</text>
</comment>
<evidence type="ECO:0000259" key="10">
    <source>
        <dbReference type="PROSITE" id="PS50011"/>
    </source>
</evidence>
<dbReference type="EMBL" id="JARJCW010000037">
    <property type="protein sequence ID" value="KAJ7207220.1"/>
    <property type="molecule type" value="Genomic_DNA"/>
</dbReference>
<dbReference type="Pfam" id="PF00069">
    <property type="entry name" value="Pkinase"/>
    <property type="match status" value="1"/>
</dbReference>
<evidence type="ECO:0000256" key="2">
    <source>
        <dbReference type="ARBA" id="ARBA00022527"/>
    </source>
</evidence>
<evidence type="ECO:0000256" key="8">
    <source>
        <dbReference type="ARBA" id="ARBA00048679"/>
    </source>
</evidence>
<evidence type="ECO:0000256" key="7">
    <source>
        <dbReference type="ARBA" id="ARBA00047899"/>
    </source>
</evidence>
<dbReference type="GO" id="GO:0005634">
    <property type="term" value="C:nucleus"/>
    <property type="evidence" value="ECO:0007669"/>
    <property type="project" value="TreeGrafter"/>
</dbReference>
<name>A0AAD6YDI4_9AGAR</name>
<dbReference type="EC" id="2.7.11.1" evidence="1"/>
<comment type="catalytic activity">
    <reaction evidence="7">
        <text>L-threonyl-[protein] + ATP = O-phospho-L-threonyl-[protein] + ADP + H(+)</text>
        <dbReference type="Rhea" id="RHEA:46608"/>
        <dbReference type="Rhea" id="RHEA-COMP:11060"/>
        <dbReference type="Rhea" id="RHEA-COMP:11605"/>
        <dbReference type="ChEBI" id="CHEBI:15378"/>
        <dbReference type="ChEBI" id="CHEBI:30013"/>
        <dbReference type="ChEBI" id="CHEBI:30616"/>
        <dbReference type="ChEBI" id="CHEBI:61977"/>
        <dbReference type="ChEBI" id="CHEBI:456216"/>
        <dbReference type="EC" id="2.7.11.1"/>
    </reaction>
</comment>
<evidence type="ECO:0000256" key="5">
    <source>
        <dbReference type="ARBA" id="ARBA00022777"/>
    </source>
</evidence>
<comment type="catalytic activity">
    <reaction evidence="8">
        <text>L-seryl-[protein] + ATP = O-phospho-L-seryl-[protein] + ADP + H(+)</text>
        <dbReference type="Rhea" id="RHEA:17989"/>
        <dbReference type="Rhea" id="RHEA-COMP:9863"/>
        <dbReference type="Rhea" id="RHEA-COMP:11604"/>
        <dbReference type="ChEBI" id="CHEBI:15378"/>
        <dbReference type="ChEBI" id="CHEBI:29999"/>
        <dbReference type="ChEBI" id="CHEBI:30616"/>
        <dbReference type="ChEBI" id="CHEBI:83421"/>
        <dbReference type="ChEBI" id="CHEBI:456216"/>
        <dbReference type="EC" id="2.7.11.1"/>
    </reaction>
</comment>
<evidence type="ECO:0000256" key="9">
    <source>
        <dbReference type="SAM" id="MobiDB-lite"/>
    </source>
</evidence>
<dbReference type="InterPro" id="IPR011009">
    <property type="entry name" value="Kinase-like_dom_sf"/>
</dbReference>
<reference evidence="11" key="1">
    <citation type="submission" date="2023-03" db="EMBL/GenBank/DDBJ databases">
        <title>Massive genome expansion in bonnet fungi (Mycena s.s.) driven by repeated elements and novel gene families across ecological guilds.</title>
        <authorList>
            <consortium name="Lawrence Berkeley National Laboratory"/>
            <person name="Harder C.B."/>
            <person name="Miyauchi S."/>
            <person name="Viragh M."/>
            <person name="Kuo A."/>
            <person name="Thoen E."/>
            <person name="Andreopoulos B."/>
            <person name="Lu D."/>
            <person name="Skrede I."/>
            <person name="Drula E."/>
            <person name="Henrissat B."/>
            <person name="Morin E."/>
            <person name="Kohler A."/>
            <person name="Barry K."/>
            <person name="LaButti K."/>
            <person name="Morin E."/>
            <person name="Salamov A."/>
            <person name="Lipzen A."/>
            <person name="Mereny Z."/>
            <person name="Hegedus B."/>
            <person name="Baldrian P."/>
            <person name="Stursova M."/>
            <person name="Weitz H."/>
            <person name="Taylor A."/>
            <person name="Grigoriev I.V."/>
            <person name="Nagy L.G."/>
            <person name="Martin F."/>
            <person name="Kauserud H."/>
        </authorList>
    </citation>
    <scope>NUCLEOTIDE SEQUENCE</scope>
    <source>
        <strain evidence="11">9144</strain>
    </source>
</reference>
<evidence type="ECO:0000313" key="12">
    <source>
        <dbReference type="Proteomes" id="UP001219525"/>
    </source>
</evidence>
<dbReference type="Proteomes" id="UP001219525">
    <property type="component" value="Unassembled WGS sequence"/>
</dbReference>
<keyword evidence="5 11" id="KW-0418">Kinase</keyword>
<dbReference type="SUPFAM" id="SSF56112">
    <property type="entry name" value="Protein kinase-like (PK-like)"/>
    <property type="match status" value="1"/>
</dbReference>
<dbReference type="PROSITE" id="PS50011">
    <property type="entry name" value="PROTEIN_KINASE_DOM"/>
    <property type="match status" value="1"/>
</dbReference>
<evidence type="ECO:0000256" key="4">
    <source>
        <dbReference type="ARBA" id="ARBA00022741"/>
    </source>
</evidence>
<organism evidence="11 12">
    <name type="scientific">Mycena pura</name>
    <dbReference type="NCBI Taxonomy" id="153505"/>
    <lineage>
        <taxon>Eukaryota</taxon>
        <taxon>Fungi</taxon>
        <taxon>Dikarya</taxon>
        <taxon>Basidiomycota</taxon>
        <taxon>Agaricomycotina</taxon>
        <taxon>Agaricomycetes</taxon>
        <taxon>Agaricomycetidae</taxon>
        <taxon>Agaricales</taxon>
        <taxon>Marasmiineae</taxon>
        <taxon>Mycenaceae</taxon>
        <taxon>Mycena</taxon>
    </lineage>
</organism>
<dbReference type="AlphaFoldDB" id="A0AAD6YDI4"/>
<dbReference type="GO" id="GO:0050684">
    <property type="term" value="P:regulation of mRNA processing"/>
    <property type="evidence" value="ECO:0007669"/>
    <property type="project" value="TreeGrafter"/>
</dbReference>
<gene>
    <name evidence="11" type="ORF">GGX14DRAFT_366695</name>
</gene>
<proteinExistence type="predicted"/>
<keyword evidence="4" id="KW-0547">Nucleotide-binding</keyword>
<feature type="compositionally biased region" description="Gly residues" evidence="9">
    <location>
        <begin position="386"/>
        <end position="396"/>
    </location>
</feature>
<sequence length="396" mass="44049">MLGRLATCFGTRTPAAAAAAVPAHYVPPNVLQGRYDINHLLGKGQQSTVWHAHDRERQVESKDTFLNTENLCSNCDVAIKILTSEMTAIQGDEAFELEIAQRISRLPDTLPGRRHLLTTSDSFAVQNPDGGRYQCLVTELLGVSLLHDSLCGPPEARRQLPLPLVKTITFQMLQALQTLHDECQVVYTDIKHDNILRRLHVSGTTNGDSDDFTLADYGSGMPLSELSRFPSRQLQPPALRCPEVIVGCAWDTKADIWNLGCMVFELATARRLFRPSGTAQYTAEQYHLARIYATFVHEDTEVERLRDSLFSKGRHFDVFFRAHGGLIVSIGREHNESLNSILKVYGIDSAPLESLLTDMLRVHPSDRPSMKELLSHPFFATNGSDGNEGVGRNGSR</sequence>
<dbReference type="Gene3D" id="3.30.200.20">
    <property type="entry name" value="Phosphorylase Kinase, domain 1"/>
    <property type="match status" value="1"/>
</dbReference>
<evidence type="ECO:0000256" key="6">
    <source>
        <dbReference type="ARBA" id="ARBA00022840"/>
    </source>
</evidence>
<dbReference type="GO" id="GO:0005524">
    <property type="term" value="F:ATP binding"/>
    <property type="evidence" value="ECO:0007669"/>
    <property type="project" value="UniProtKB-KW"/>
</dbReference>
<dbReference type="GO" id="GO:0004674">
    <property type="term" value="F:protein serine/threonine kinase activity"/>
    <property type="evidence" value="ECO:0007669"/>
    <property type="project" value="UniProtKB-KW"/>
</dbReference>
<feature type="domain" description="Protein kinase" evidence="10">
    <location>
        <begin position="35"/>
        <end position="379"/>
    </location>
</feature>
<keyword evidence="6" id="KW-0067">ATP-binding</keyword>
<dbReference type="SMART" id="SM00220">
    <property type="entry name" value="S_TKc"/>
    <property type="match status" value="1"/>
</dbReference>
<keyword evidence="3" id="KW-0808">Transferase</keyword>
<evidence type="ECO:0000256" key="1">
    <source>
        <dbReference type="ARBA" id="ARBA00012513"/>
    </source>
</evidence>
<accession>A0AAD6YDI4</accession>
<dbReference type="PANTHER" id="PTHR47634:SF9">
    <property type="entry name" value="PROTEIN KINASE DOMAIN-CONTAINING PROTEIN-RELATED"/>
    <property type="match status" value="1"/>
</dbReference>
<evidence type="ECO:0000256" key="3">
    <source>
        <dbReference type="ARBA" id="ARBA00022679"/>
    </source>
</evidence>
<dbReference type="InterPro" id="IPR051334">
    <property type="entry name" value="SRPK"/>
</dbReference>
<feature type="region of interest" description="Disordered" evidence="9">
    <location>
        <begin position="377"/>
        <end position="396"/>
    </location>
</feature>
<protein>
    <recommendedName>
        <fullName evidence="1">non-specific serine/threonine protein kinase</fullName>
        <ecNumber evidence="1">2.7.11.1</ecNumber>
    </recommendedName>
</protein>
<dbReference type="InterPro" id="IPR000719">
    <property type="entry name" value="Prot_kinase_dom"/>
</dbReference>
<dbReference type="Gene3D" id="1.10.510.10">
    <property type="entry name" value="Transferase(Phosphotransferase) domain 1"/>
    <property type="match status" value="1"/>
</dbReference>
<dbReference type="PANTHER" id="PTHR47634">
    <property type="entry name" value="PROTEIN KINASE DOMAIN-CONTAINING PROTEIN-RELATED"/>
    <property type="match status" value="1"/>
</dbReference>
<keyword evidence="12" id="KW-1185">Reference proteome</keyword>
<dbReference type="GO" id="GO:0000245">
    <property type="term" value="P:spliceosomal complex assembly"/>
    <property type="evidence" value="ECO:0007669"/>
    <property type="project" value="TreeGrafter"/>
</dbReference>
<dbReference type="GO" id="GO:0005737">
    <property type="term" value="C:cytoplasm"/>
    <property type="evidence" value="ECO:0007669"/>
    <property type="project" value="TreeGrafter"/>
</dbReference>